<proteinExistence type="predicted"/>
<dbReference type="Proteomes" id="UP000197904">
    <property type="component" value="Unassembled WGS sequence"/>
</dbReference>
<organism evidence="1 2">
    <name type="scientific">Stenotrophomonas pavanii</name>
    <dbReference type="NCBI Taxonomy" id="487698"/>
    <lineage>
        <taxon>Bacteria</taxon>
        <taxon>Pseudomonadati</taxon>
        <taxon>Pseudomonadota</taxon>
        <taxon>Gammaproteobacteria</taxon>
        <taxon>Lysobacterales</taxon>
        <taxon>Lysobacteraceae</taxon>
        <taxon>Stenotrophomonas</taxon>
    </lineage>
</organism>
<gene>
    <name evidence="1" type="ORF">CEE55_18120</name>
</gene>
<protein>
    <submittedName>
        <fullName evidence="1">Uncharacterized protein</fullName>
    </submittedName>
</protein>
<sequence length="467" mass="49389">MADFFDSYSRGYALGQQQKQDRQNRNMLAELQQIGPQVIAGDLAATDRAYALDPQRAQAYQAEGNRQQQQLFGLAKSLKQSAANPQMQAGIYRSAVPFLKRSFGAEIPDEFDAASVMPIVDQVLAIAENAPSMGVGGNVQSTYIDGNGNRVAIMRDGSQRVLGPNNASIRVMEQEGALPYGVVTSGGRPGAVVDIGGGLAPMQGAAGQYTIDPSLPPEVQQQIRAAEAAGQQVPSNMVLPPRSGPVRVPTAAEKAGASEVARLEAQQRFLPDELAMRTQAAIQQAGGSAQAKGEAEARLEAVQNLPRVMQESNNAINLIDKALSHPGLATAVGASGRTDPRNYIPGTDATDFRVLLDQIKGGTFLQAFQSLKGGGAITEVEGTKAEQAIARLNRDQSEAAFRQSLQDLRDVAQAAITRAQTKAQAAGAPAPMQPQGAPRQIQSAAEYNALPSGALFIAPDGTQRRKR</sequence>
<evidence type="ECO:0000313" key="2">
    <source>
        <dbReference type="Proteomes" id="UP000197904"/>
    </source>
</evidence>
<accession>A0A246KUP9</accession>
<comment type="caution">
    <text evidence="1">The sequence shown here is derived from an EMBL/GenBank/DDBJ whole genome shotgun (WGS) entry which is preliminary data.</text>
</comment>
<dbReference type="EMBL" id="NIXP01000123">
    <property type="protein sequence ID" value="OWR28948.1"/>
    <property type="molecule type" value="Genomic_DNA"/>
</dbReference>
<reference evidence="1 2" key="1">
    <citation type="submission" date="2017-06" db="EMBL/GenBank/DDBJ databases">
        <authorList>
            <person name="Kim H.J."/>
            <person name="Triplett B.A."/>
        </authorList>
    </citation>
    <scope>NUCLEOTIDE SEQUENCE [LARGE SCALE GENOMIC DNA]</scope>
    <source>
        <strain evidence="1 2">S18795</strain>
    </source>
</reference>
<evidence type="ECO:0000313" key="1">
    <source>
        <dbReference type="EMBL" id="OWR28948.1"/>
    </source>
</evidence>
<dbReference type="AlphaFoldDB" id="A0A246KUP9"/>
<name>A0A246KUP9_9GAMM</name>
<dbReference type="RefSeq" id="WP_088476292.1">
    <property type="nucleotide sequence ID" value="NZ_NIXP01000123.1"/>
</dbReference>